<dbReference type="Proteomes" id="UP000619761">
    <property type="component" value="Unassembled WGS sequence"/>
</dbReference>
<organism evidence="1 2">
    <name type="scientific">Cellvibrio zantedeschiae</name>
    <dbReference type="NCBI Taxonomy" id="1237077"/>
    <lineage>
        <taxon>Bacteria</taxon>
        <taxon>Pseudomonadati</taxon>
        <taxon>Pseudomonadota</taxon>
        <taxon>Gammaproteobacteria</taxon>
        <taxon>Cellvibrionales</taxon>
        <taxon>Cellvibrionaceae</taxon>
        <taxon>Cellvibrio</taxon>
    </lineage>
</organism>
<proteinExistence type="predicted"/>
<comment type="caution">
    <text evidence="1">The sequence shown here is derived from an EMBL/GenBank/DDBJ whole genome shotgun (WGS) entry which is preliminary data.</text>
</comment>
<name>A0ABQ3B6Z4_9GAMM</name>
<gene>
    <name evidence="1" type="ORF">GCM10011613_23310</name>
</gene>
<protein>
    <submittedName>
        <fullName evidence="1">Uncharacterized protein</fullName>
    </submittedName>
</protein>
<evidence type="ECO:0000313" key="2">
    <source>
        <dbReference type="Proteomes" id="UP000619761"/>
    </source>
</evidence>
<keyword evidence="2" id="KW-1185">Reference proteome</keyword>
<dbReference type="EMBL" id="BMYZ01000002">
    <property type="protein sequence ID" value="GGY78061.1"/>
    <property type="molecule type" value="Genomic_DNA"/>
</dbReference>
<reference evidence="2" key="1">
    <citation type="journal article" date="2019" name="Int. J. Syst. Evol. Microbiol.">
        <title>The Global Catalogue of Microorganisms (GCM) 10K type strain sequencing project: providing services to taxonomists for standard genome sequencing and annotation.</title>
        <authorList>
            <consortium name="The Broad Institute Genomics Platform"/>
            <consortium name="The Broad Institute Genome Sequencing Center for Infectious Disease"/>
            <person name="Wu L."/>
            <person name="Ma J."/>
        </authorList>
    </citation>
    <scope>NUCLEOTIDE SEQUENCE [LARGE SCALE GENOMIC DNA]</scope>
    <source>
        <strain evidence="2">KCTC 32239</strain>
    </source>
</reference>
<sequence length="66" mass="7507">MRIQQGDEISSNLGFFNVLRLFEFLLQKKKSDFWSNKGRLKGAFRSSAFKASPLQPLPVFLLADDG</sequence>
<evidence type="ECO:0000313" key="1">
    <source>
        <dbReference type="EMBL" id="GGY78061.1"/>
    </source>
</evidence>
<accession>A0ABQ3B6Z4</accession>